<dbReference type="Pfam" id="PF13692">
    <property type="entry name" value="Glyco_trans_1_4"/>
    <property type="match status" value="1"/>
</dbReference>
<dbReference type="OrthoDB" id="9815351at2"/>
<comment type="caution">
    <text evidence="4">The sequence shown here is derived from an EMBL/GenBank/DDBJ whole genome shotgun (WGS) entry which is preliminary data.</text>
</comment>
<evidence type="ECO:0000313" key="5">
    <source>
        <dbReference type="Proteomes" id="UP000004853"/>
    </source>
</evidence>
<sequence length="381" mass="42283">MTTPAIASKPRVAHISSAHQRNDIRIFVKECSSLARAGYDVRLYVGDDNGEAVVNGVNIHDVGASAPGRFRRMIIKPWRIWSALRRNKEKVVHFHDPELIPITLLLHWAGTSVVYDAHEDVPRQILSKPWLPNGTRRLIAGLFEAVENFAARRYTAVVTATPHIAARFARIGARTLDINNYPLPNELVAVPQPDQQTAPQAKSRSICYIGGISAIRGVREIIAALPTANATLLLAGPFENAALEAELRAMPGWRNVQYKGVVSREGVRDILAEASIGLVLFHPMPNHIHALPNKMFEYMSASVPVMASNFAMWLDIIERSGAGRCANPEDPADIARVLREMLDDPESLRRHAQAGRHAVETEFNWVSEERKLLDLYADLTA</sequence>
<dbReference type="AlphaFoldDB" id="F7SYX9"/>
<dbReference type="HOGENOM" id="CLU_009583_36_1_4"/>
<dbReference type="PANTHER" id="PTHR12526">
    <property type="entry name" value="GLYCOSYLTRANSFERASE"/>
    <property type="match status" value="1"/>
</dbReference>
<protein>
    <submittedName>
        <fullName evidence="4">Glycosyltransferase</fullName>
    </submittedName>
</protein>
<gene>
    <name evidence="4" type="ORF">AXXA_09413</name>
</gene>
<accession>F7SYX9</accession>
<organism evidence="4 5">
    <name type="scientific">Achromobacter insuavis AXX-A</name>
    <dbReference type="NCBI Taxonomy" id="1003200"/>
    <lineage>
        <taxon>Bacteria</taxon>
        <taxon>Pseudomonadati</taxon>
        <taxon>Pseudomonadota</taxon>
        <taxon>Betaproteobacteria</taxon>
        <taxon>Burkholderiales</taxon>
        <taxon>Alcaligenaceae</taxon>
        <taxon>Achromobacter</taxon>
    </lineage>
</organism>
<reference evidence="4 5" key="1">
    <citation type="submission" date="2011-06" db="EMBL/GenBank/DDBJ databases">
        <authorList>
            <person name="Bador J."/>
            <person name="Amoureux L."/>
            <person name="Neuwirth C."/>
        </authorList>
    </citation>
    <scope>NUCLEOTIDE SEQUENCE [LARGE SCALE GENOMIC DNA]</scope>
    <source>
        <strain evidence="4 5">AXX-A</strain>
    </source>
</reference>
<dbReference type="InterPro" id="IPR028098">
    <property type="entry name" value="Glyco_trans_4-like_N"/>
</dbReference>
<keyword evidence="1" id="KW-0328">Glycosyltransferase</keyword>
<dbReference type="PANTHER" id="PTHR12526:SF629">
    <property type="entry name" value="TEICHURONIC ACID BIOSYNTHESIS GLYCOSYLTRANSFERASE TUAH-RELATED"/>
    <property type="match status" value="1"/>
</dbReference>
<feature type="domain" description="Glycosyltransferase subfamily 4-like N-terminal" evidence="3">
    <location>
        <begin position="32"/>
        <end position="174"/>
    </location>
</feature>
<evidence type="ECO:0000256" key="2">
    <source>
        <dbReference type="ARBA" id="ARBA00022679"/>
    </source>
</evidence>
<evidence type="ECO:0000256" key="1">
    <source>
        <dbReference type="ARBA" id="ARBA00022676"/>
    </source>
</evidence>
<dbReference type="Proteomes" id="UP000004853">
    <property type="component" value="Unassembled WGS sequence"/>
</dbReference>
<proteinExistence type="predicted"/>
<dbReference type="EMBL" id="AFRQ01000037">
    <property type="protein sequence ID" value="EGP46649.1"/>
    <property type="molecule type" value="Genomic_DNA"/>
</dbReference>
<dbReference type="RefSeq" id="WP_006391947.1">
    <property type="nucleotide sequence ID" value="NZ_GL982453.1"/>
</dbReference>
<dbReference type="PATRIC" id="fig|1003200.3.peg.1852"/>
<keyword evidence="2 4" id="KW-0808">Transferase</keyword>
<evidence type="ECO:0000259" key="3">
    <source>
        <dbReference type="Pfam" id="PF13579"/>
    </source>
</evidence>
<dbReference type="Gene3D" id="3.40.50.2000">
    <property type="entry name" value="Glycogen Phosphorylase B"/>
    <property type="match status" value="2"/>
</dbReference>
<dbReference type="SUPFAM" id="SSF53756">
    <property type="entry name" value="UDP-Glycosyltransferase/glycogen phosphorylase"/>
    <property type="match status" value="1"/>
</dbReference>
<evidence type="ECO:0000313" key="4">
    <source>
        <dbReference type="EMBL" id="EGP46649.1"/>
    </source>
</evidence>
<dbReference type="CDD" id="cd03794">
    <property type="entry name" value="GT4_WbuB-like"/>
    <property type="match status" value="1"/>
</dbReference>
<dbReference type="Pfam" id="PF13579">
    <property type="entry name" value="Glyco_trans_4_4"/>
    <property type="match status" value="1"/>
</dbReference>
<name>F7SYX9_9BURK</name>
<dbReference type="GO" id="GO:0016757">
    <property type="term" value="F:glycosyltransferase activity"/>
    <property type="evidence" value="ECO:0007669"/>
    <property type="project" value="UniProtKB-KW"/>
</dbReference>
<dbReference type="eggNOG" id="COG0438">
    <property type="taxonomic scope" value="Bacteria"/>
</dbReference>